<name>A0A840J8I9_9PSEU</name>
<evidence type="ECO:0000313" key="1">
    <source>
        <dbReference type="EMBL" id="MBB4689687.1"/>
    </source>
</evidence>
<dbReference type="AlphaFoldDB" id="A0A840J8I9"/>
<comment type="caution">
    <text evidence="1">The sequence shown here is derived from an EMBL/GenBank/DDBJ whole genome shotgun (WGS) entry which is preliminary data.</text>
</comment>
<dbReference type="EMBL" id="JACHMG010000001">
    <property type="protein sequence ID" value="MBB4689687.1"/>
    <property type="molecule type" value="Genomic_DNA"/>
</dbReference>
<dbReference type="RefSeq" id="WP_246459074.1">
    <property type="nucleotide sequence ID" value="NZ_JACHMG010000001.1"/>
</dbReference>
<sequence>MTGMPNDRLRLAREAMPSRLHPGTPMGRDELAGHVRDWITATDPDGRLSAFDGNHLGKLERGSVRRPSALVRAALCGVLEANEHDLGLVAHKDEERVAAALSGRVYTDHKALAAIAEVLASVRRLEDATSAGDVVSTVQAQRAMVSRLADNSRGAVRTDAIGLLSELEQYLGWLSIPLDRWGDSRKHLDQAVVRATEADDPERLAMALSFSAYRNLRRGNLRNAETMNAAAGRDERVNIGLRTYTEFQRAEVLARDGLRNEALQALTSADTLMGGLPDTSDDLPASAYWYVPSFFHGQRAFVLHALGDDRQAARIAREALAEMPSAWREAEWAGRRTKLAQLDT</sequence>
<proteinExistence type="predicted"/>
<gene>
    <name evidence="1" type="ORF">BJY18_007172</name>
</gene>
<keyword evidence="2" id="KW-1185">Reference proteome</keyword>
<reference evidence="1 2" key="1">
    <citation type="submission" date="2020-08" db="EMBL/GenBank/DDBJ databases">
        <title>Sequencing the genomes of 1000 actinobacteria strains.</title>
        <authorList>
            <person name="Klenk H.-P."/>
        </authorList>
    </citation>
    <scope>NUCLEOTIDE SEQUENCE [LARGE SCALE GENOMIC DNA]</scope>
    <source>
        <strain evidence="1 2">DSM 45859</strain>
    </source>
</reference>
<accession>A0A840J8I9</accession>
<organism evidence="1 2">
    <name type="scientific">Amycolatopsis jiangsuensis</name>
    <dbReference type="NCBI Taxonomy" id="1181879"/>
    <lineage>
        <taxon>Bacteria</taxon>
        <taxon>Bacillati</taxon>
        <taxon>Actinomycetota</taxon>
        <taxon>Actinomycetes</taxon>
        <taxon>Pseudonocardiales</taxon>
        <taxon>Pseudonocardiaceae</taxon>
        <taxon>Amycolatopsis</taxon>
    </lineage>
</organism>
<protein>
    <submittedName>
        <fullName evidence="1">Uncharacterized protein</fullName>
    </submittedName>
</protein>
<dbReference type="Proteomes" id="UP000581769">
    <property type="component" value="Unassembled WGS sequence"/>
</dbReference>
<evidence type="ECO:0000313" key="2">
    <source>
        <dbReference type="Proteomes" id="UP000581769"/>
    </source>
</evidence>